<dbReference type="AlphaFoldDB" id="A0A2S0MH88"/>
<evidence type="ECO:0000313" key="2">
    <source>
        <dbReference type="Proteomes" id="UP000239709"/>
    </source>
</evidence>
<dbReference type="KEGG" id="otk:C6570_13850"/>
<dbReference type="RefSeq" id="WP_106703745.1">
    <property type="nucleotide sequence ID" value="NZ_CP027666.1"/>
</dbReference>
<dbReference type="EMBL" id="CP027666">
    <property type="protein sequence ID" value="AVO35196.1"/>
    <property type="molecule type" value="Genomic_DNA"/>
</dbReference>
<dbReference type="Proteomes" id="UP000239709">
    <property type="component" value="Chromosome"/>
</dbReference>
<proteinExistence type="predicted"/>
<keyword evidence="2" id="KW-1185">Reference proteome</keyword>
<gene>
    <name evidence="1" type="ORF">C6570_13850</name>
</gene>
<sequence length="126" mass="13628">MNARDDLFCKLYVADAVDEHAYQAAVHEIARGGVSASGAALSALDITARAQTRHLPLDDTQDDCTLWRHYADIEAANAGVTFETFFSECVQLVVGLRERGMRVAPSCDFEGEIEAAARALQPSGRA</sequence>
<organism evidence="1 2">
    <name type="scientific">Ottowia oryzae</name>
    <dbReference type="NCBI Taxonomy" id="2109914"/>
    <lineage>
        <taxon>Bacteria</taxon>
        <taxon>Pseudomonadati</taxon>
        <taxon>Pseudomonadota</taxon>
        <taxon>Betaproteobacteria</taxon>
        <taxon>Burkholderiales</taxon>
        <taxon>Comamonadaceae</taxon>
        <taxon>Ottowia</taxon>
    </lineage>
</organism>
<name>A0A2S0MH88_9BURK</name>
<accession>A0A2S0MH88</accession>
<protein>
    <submittedName>
        <fullName evidence="1">Uncharacterized protein</fullName>
    </submittedName>
</protein>
<reference evidence="1 2" key="1">
    <citation type="submission" date="2018-03" db="EMBL/GenBank/DDBJ databases">
        <title>Genome sequencing of Ottowia sp.</title>
        <authorList>
            <person name="Kim S.-J."/>
            <person name="Heo J."/>
            <person name="Kwon S.-W."/>
        </authorList>
    </citation>
    <scope>NUCLEOTIDE SEQUENCE [LARGE SCALE GENOMIC DNA]</scope>
    <source>
        <strain evidence="1 2">KADR8-3</strain>
    </source>
</reference>
<dbReference type="OrthoDB" id="9156409at2"/>
<evidence type="ECO:0000313" key="1">
    <source>
        <dbReference type="EMBL" id="AVO35196.1"/>
    </source>
</evidence>